<dbReference type="PROSITE" id="PS50405">
    <property type="entry name" value="GST_CTER"/>
    <property type="match status" value="1"/>
</dbReference>
<keyword evidence="2" id="KW-0963">Cytoplasm</keyword>
<dbReference type="GO" id="GO:0005737">
    <property type="term" value="C:cytoplasm"/>
    <property type="evidence" value="ECO:0007669"/>
    <property type="project" value="UniProtKB-SubCell"/>
</dbReference>
<evidence type="ECO:0000259" key="4">
    <source>
        <dbReference type="PROSITE" id="PS50405"/>
    </source>
</evidence>
<evidence type="ECO:0000313" key="5">
    <source>
        <dbReference type="EMBL" id="CDW80013.1"/>
    </source>
</evidence>
<dbReference type="Proteomes" id="UP000039865">
    <property type="component" value="Unassembled WGS sequence"/>
</dbReference>
<dbReference type="Gene3D" id="1.20.1050.10">
    <property type="match status" value="1"/>
</dbReference>
<dbReference type="GO" id="GO:0004364">
    <property type="term" value="F:glutathione transferase activity"/>
    <property type="evidence" value="ECO:0007669"/>
    <property type="project" value="TreeGrafter"/>
</dbReference>
<comment type="subcellular location">
    <subcellularLocation>
        <location evidence="1">Cytoplasm</location>
    </subcellularLocation>
</comment>
<dbReference type="InterPro" id="IPR036282">
    <property type="entry name" value="Glutathione-S-Trfase_C_sf"/>
</dbReference>
<dbReference type="InterPro" id="IPR040079">
    <property type="entry name" value="Glutathione_S-Trfase"/>
</dbReference>
<reference evidence="5 6" key="1">
    <citation type="submission" date="2014-06" db="EMBL/GenBank/DDBJ databases">
        <authorList>
            <person name="Swart Estienne"/>
        </authorList>
    </citation>
    <scope>NUCLEOTIDE SEQUENCE [LARGE SCALE GENOMIC DNA]</scope>
    <source>
        <strain evidence="5 6">130c</strain>
    </source>
</reference>
<dbReference type="PANTHER" id="PTHR43917">
    <property type="match status" value="1"/>
</dbReference>
<feature type="domain" description="GST C-terminal" evidence="4">
    <location>
        <begin position="107"/>
        <end position="240"/>
    </location>
</feature>
<dbReference type="InterPro" id="IPR010987">
    <property type="entry name" value="Glutathione-S-Trfase_C-like"/>
</dbReference>
<sequence>MGCSGSKENVLDRPGVAGTGKLTVWGDHFSSETRTILAILKFAGVPHSLELVDQFNGDLKKQSYLSQNPSGQIPMITEGNFRILGGSNIFLIYLCNSQQRIKDKLFQQETRPEIEKHLAWFQSRMKPNSTRLIKMIVNPKAFGDKPPAPNDYNRDLDEFFKKLLPILNNQLEGKSFFCGQDITIADMQYYCEISTILNLTKKELSETEFPHLSRWYNDRCSQIQEIVETDNNLKQIISKYNLS</sequence>
<dbReference type="EMBL" id="CCKQ01008554">
    <property type="protein sequence ID" value="CDW80013.1"/>
    <property type="molecule type" value="Genomic_DNA"/>
</dbReference>
<dbReference type="SFLD" id="SFLDS00019">
    <property type="entry name" value="Glutathione_Transferase_(cytos"/>
    <property type="match status" value="1"/>
</dbReference>
<dbReference type="OrthoDB" id="422574at2759"/>
<dbReference type="GO" id="GO:0006749">
    <property type="term" value="P:glutathione metabolic process"/>
    <property type="evidence" value="ECO:0007669"/>
    <property type="project" value="TreeGrafter"/>
</dbReference>
<keyword evidence="6" id="KW-1185">Reference proteome</keyword>
<gene>
    <name evidence="5" type="primary">Contig14013.g14945</name>
    <name evidence="5" type="ORF">STYLEM_9006</name>
</gene>
<evidence type="ECO:0000259" key="3">
    <source>
        <dbReference type="PROSITE" id="PS50404"/>
    </source>
</evidence>
<dbReference type="Gene3D" id="3.40.30.10">
    <property type="entry name" value="Glutaredoxin"/>
    <property type="match status" value="1"/>
</dbReference>
<name>A0A078AGM9_STYLE</name>
<accession>A0A078AGM9</accession>
<dbReference type="InterPro" id="IPR051369">
    <property type="entry name" value="GST_Theta"/>
</dbReference>
<feature type="domain" description="GST N-terminal" evidence="3">
    <location>
        <begin position="20"/>
        <end position="102"/>
    </location>
</feature>
<dbReference type="SUPFAM" id="SSF47616">
    <property type="entry name" value="GST C-terminal domain-like"/>
    <property type="match status" value="1"/>
</dbReference>
<dbReference type="PANTHER" id="PTHR43917:SF8">
    <property type="entry name" value="GH16740P-RELATED"/>
    <property type="match status" value="1"/>
</dbReference>
<proteinExistence type="predicted"/>
<protein>
    <submittedName>
        <fullName evidence="5">Glutathione s-n-terminal domain protein</fullName>
    </submittedName>
</protein>
<dbReference type="SUPFAM" id="SSF52833">
    <property type="entry name" value="Thioredoxin-like"/>
    <property type="match status" value="1"/>
</dbReference>
<dbReference type="InterPro" id="IPR004045">
    <property type="entry name" value="Glutathione_S-Trfase_N"/>
</dbReference>
<dbReference type="InterPro" id="IPR004046">
    <property type="entry name" value="GST_C"/>
</dbReference>
<evidence type="ECO:0000313" key="6">
    <source>
        <dbReference type="Proteomes" id="UP000039865"/>
    </source>
</evidence>
<dbReference type="Pfam" id="PF00043">
    <property type="entry name" value="GST_C"/>
    <property type="match status" value="1"/>
</dbReference>
<dbReference type="InterPro" id="IPR036249">
    <property type="entry name" value="Thioredoxin-like_sf"/>
</dbReference>
<dbReference type="PROSITE" id="PS50404">
    <property type="entry name" value="GST_NTER"/>
    <property type="match status" value="1"/>
</dbReference>
<organism evidence="5 6">
    <name type="scientific">Stylonychia lemnae</name>
    <name type="common">Ciliate</name>
    <dbReference type="NCBI Taxonomy" id="5949"/>
    <lineage>
        <taxon>Eukaryota</taxon>
        <taxon>Sar</taxon>
        <taxon>Alveolata</taxon>
        <taxon>Ciliophora</taxon>
        <taxon>Intramacronucleata</taxon>
        <taxon>Spirotrichea</taxon>
        <taxon>Stichotrichia</taxon>
        <taxon>Sporadotrichida</taxon>
        <taxon>Oxytrichidae</taxon>
        <taxon>Stylonychinae</taxon>
        <taxon>Stylonychia</taxon>
    </lineage>
</organism>
<dbReference type="AlphaFoldDB" id="A0A078AGM9"/>
<evidence type="ECO:0000256" key="1">
    <source>
        <dbReference type="ARBA" id="ARBA00004496"/>
    </source>
</evidence>
<dbReference type="Pfam" id="PF13409">
    <property type="entry name" value="GST_N_2"/>
    <property type="match status" value="1"/>
</dbReference>
<dbReference type="InParanoid" id="A0A078AGM9"/>
<evidence type="ECO:0000256" key="2">
    <source>
        <dbReference type="ARBA" id="ARBA00022490"/>
    </source>
</evidence>